<feature type="domain" description="Helix-turn-helix" evidence="1">
    <location>
        <begin position="23"/>
        <end position="65"/>
    </location>
</feature>
<organism evidence="2 3">
    <name type="scientific">Lysobacter enzymogenes</name>
    <dbReference type="NCBI Taxonomy" id="69"/>
    <lineage>
        <taxon>Bacteria</taxon>
        <taxon>Pseudomonadati</taxon>
        <taxon>Pseudomonadota</taxon>
        <taxon>Gammaproteobacteria</taxon>
        <taxon>Lysobacterales</taxon>
        <taxon>Lysobacteraceae</taxon>
        <taxon>Lysobacter</taxon>
    </lineage>
</organism>
<dbReference type="EMBL" id="RCTY01000001">
    <property type="protein sequence ID" value="ROU09430.1"/>
    <property type="molecule type" value="Genomic_DNA"/>
</dbReference>
<sequence>MVKAIKIGGIAAAHSVRLKGPAAADYLGFSLSTLNKMRHEGRGPRYVKLGGRVFYRPEDLDAYITASVVETEDSRATAA</sequence>
<dbReference type="GO" id="GO:0003677">
    <property type="term" value="F:DNA binding"/>
    <property type="evidence" value="ECO:0007669"/>
    <property type="project" value="UniProtKB-KW"/>
</dbReference>
<evidence type="ECO:0000313" key="2">
    <source>
        <dbReference type="EMBL" id="ROU09430.1"/>
    </source>
</evidence>
<dbReference type="SUPFAM" id="SSF46955">
    <property type="entry name" value="Putative DNA-binding domain"/>
    <property type="match status" value="1"/>
</dbReference>
<dbReference type="Proteomes" id="UP000275910">
    <property type="component" value="Unassembled WGS sequence"/>
</dbReference>
<evidence type="ECO:0000259" key="1">
    <source>
        <dbReference type="Pfam" id="PF12728"/>
    </source>
</evidence>
<dbReference type="InterPro" id="IPR009061">
    <property type="entry name" value="DNA-bd_dom_put_sf"/>
</dbReference>
<reference evidence="2 3" key="1">
    <citation type="submission" date="2018-10" db="EMBL/GenBank/DDBJ databases">
        <title>The genome of Lysobacter enzymogenes OH11.</title>
        <authorList>
            <person name="Liu F."/>
            <person name="Zhao Y."/>
            <person name="Qian G."/>
            <person name="Chen Y."/>
            <person name="Xu H."/>
        </authorList>
    </citation>
    <scope>NUCLEOTIDE SEQUENCE [LARGE SCALE GENOMIC DNA]</scope>
    <source>
        <strain evidence="2 3">OH11</strain>
    </source>
</reference>
<gene>
    <name evidence="2" type="ORF">D9T17_00975</name>
</gene>
<dbReference type="RefSeq" id="WP_123645644.1">
    <property type="nucleotide sequence ID" value="NZ_RCTY01000001.1"/>
</dbReference>
<dbReference type="InterPro" id="IPR041657">
    <property type="entry name" value="HTH_17"/>
</dbReference>
<comment type="caution">
    <text evidence="2">The sequence shown here is derived from an EMBL/GenBank/DDBJ whole genome shotgun (WGS) entry which is preliminary data.</text>
</comment>
<proteinExistence type="predicted"/>
<accession>A0A3N2RPN2</accession>
<evidence type="ECO:0000313" key="3">
    <source>
        <dbReference type="Proteomes" id="UP000275910"/>
    </source>
</evidence>
<dbReference type="AlphaFoldDB" id="A0A3N2RPN2"/>
<name>A0A3N2RPN2_LYSEN</name>
<protein>
    <submittedName>
        <fullName evidence="2">DNA-binding protein</fullName>
    </submittedName>
</protein>
<dbReference type="Pfam" id="PF12728">
    <property type="entry name" value="HTH_17"/>
    <property type="match status" value="1"/>
</dbReference>
<keyword evidence="2" id="KW-0238">DNA-binding</keyword>